<evidence type="ECO:0000256" key="5">
    <source>
        <dbReference type="ARBA" id="ARBA00022801"/>
    </source>
</evidence>
<keyword evidence="5" id="KW-0378">Hydrolase</keyword>
<dbReference type="InterPro" id="IPR023367">
    <property type="entry name" value="Peptidase_M42_dom2"/>
</dbReference>
<dbReference type="Gene3D" id="2.40.30.40">
    <property type="entry name" value="Peptidase M42, domain 2"/>
    <property type="match status" value="1"/>
</dbReference>
<keyword evidence="2" id="KW-0031">Aminopeptidase</keyword>
<evidence type="ECO:0000313" key="7">
    <source>
        <dbReference type="EMBL" id="MDD9207754.1"/>
    </source>
</evidence>
<organism evidence="7 8">
    <name type="scientific">Georgenia halotolerans</name>
    <dbReference type="NCBI Taxonomy" id="3028317"/>
    <lineage>
        <taxon>Bacteria</taxon>
        <taxon>Bacillati</taxon>
        <taxon>Actinomycetota</taxon>
        <taxon>Actinomycetes</taxon>
        <taxon>Micrococcales</taxon>
        <taxon>Bogoriellaceae</taxon>
        <taxon>Georgenia</taxon>
    </lineage>
</organism>
<comment type="similarity">
    <text evidence="1 6">Belongs to the peptidase M42 family.</text>
</comment>
<dbReference type="Proteomes" id="UP001165561">
    <property type="component" value="Unassembled WGS sequence"/>
</dbReference>
<sequence length="384" mass="40813">MQRPDHRVEEWDPRADLRGLVRELSAVAAPTGNEDRLTAAVESYVRARGWAVQRDRLGQLAVTVGPADADTSVMLIAHLDELGLVVRAVEEDGWLRVHRLGGMPERVLPGLRLVVHTRAGDLPAVVGTKSHHLTGTEEKYVAKPATDLYLEAGFTSAQEAADAGVRVGDPITYAPTWTEYGHGRFSGKSLDNRVGVAAMLRVLEDLTAEAPAARVHVVFSCLEEFNLKGTLAMAERLRPDIALAVDIVPATDTPDLRGQGTSVLGGGPSLSRLTFHGRGTLGGLVPHPGLVRAVEDAAATAEVPLQYDAVVGCLNDAAYLPMATAEGIAAISLGIPCRYTHSPVETAQLSDVVDTATLVTRFARGAHRLDLSRGISQITDGGMA</sequence>
<dbReference type="Pfam" id="PF05343">
    <property type="entry name" value="Peptidase_M42"/>
    <property type="match status" value="1"/>
</dbReference>
<dbReference type="InterPro" id="IPR051464">
    <property type="entry name" value="Peptidase_M42_aminopept"/>
</dbReference>
<accession>A0ABT5U094</accession>
<dbReference type="EMBL" id="JARACI010001151">
    <property type="protein sequence ID" value="MDD9207754.1"/>
    <property type="molecule type" value="Genomic_DNA"/>
</dbReference>
<protein>
    <submittedName>
        <fullName evidence="7">M20/M25/M40 family metallo-hydrolase</fullName>
    </submittedName>
</protein>
<dbReference type="PANTHER" id="PTHR32481">
    <property type="entry name" value="AMINOPEPTIDASE"/>
    <property type="match status" value="1"/>
</dbReference>
<dbReference type="Gene3D" id="3.40.630.10">
    <property type="entry name" value="Zn peptidases"/>
    <property type="match status" value="1"/>
</dbReference>
<keyword evidence="4" id="KW-0479">Metal-binding</keyword>
<proteinExistence type="inferred from homology"/>
<evidence type="ECO:0000313" key="8">
    <source>
        <dbReference type="Proteomes" id="UP001165561"/>
    </source>
</evidence>
<dbReference type="InterPro" id="IPR008007">
    <property type="entry name" value="Peptidase_M42"/>
</dbReference>
<name>A0ABT5U094_9MICO</name>
<comment type="caution">
    <text evidence="7">The sequence shown here is derived from an EMBL/GenBank/DDBJ whole genome shotgun (WGS) entry which is preliminary data.</text>
</comment>
<reference evidence="7" key="1">
    <citation type="submission" date="2023-02" db="EMBL/GenBank/DDBJ databases">
        <title>Georgenia sp.10Sc9-8, isolated from a soil sample collected from the Taklamakan desert.</title>
        <authorList>
            <person name="Liu S."/>
        </authorList>
    </citation>
    <scope>NUCLEOTIDE SEQUENCE</scope>
    <source>
        <strain evidence="7">10Sc9-8</strain>
    </source>
</reference>
<evidence type="ECO:0000256" key="3">
    <source>
        <dbReference type="ARBA" id="ARBA00022670"/>
    </source>
</evidence>
<dbReference type="PANTHER" id="PTHR32481:SF0">
    <property type="entry name" value="AMINOPEPTIDASE YPDE-RELATED"/>
    <property type="match status" value="1"/>
</dbReference>
<evidence type="ECO:0000256" key="2">
    <source>
        <dbReference type="ARBA" id="ARBA00022438"/>
    </source>
</evidence>
<evidence type="ECO:0000256" key="6">
    <source>
        <dbReference type="PIRNR" id="PIRNR001123"/>
    </source>
</evidence>
<gene>
    <name evidence="7" type="ORF">PU560_14960</name>
</gene>
<dbReference type="PIRSF" id="PIRSF001123">
    <property type="entry name" value="PepA_GA"/>
    <property type="match status" value="1"/>
</dbReference>
<dbReference type="SUPFAM" id="SSF101821">
    <property type="entry name" value="Aminopeptidase/glucanase lid domain"/>
    <property type="match status" value="1"/>
</dbReference>
<dbReference type="SUPFAM" id="SSF53187">
    <property type="entry name" value="Zn-dependent exopeptidases"/>
    <property type="match status" value="1"/>
</dbReference>
<keyword evidence="3" id="KW-0645">Protease</keyword>
<evidence type="ECO:0000256" key="1">
    <source>
        <dbReference type="ARBA" id="ARBA00006272"/>
    </source>
</evidence>
<keyword evidence="8" id="KW-1185">Reference proteome</keyword>
<evidence type="ECO:0000256" key="4">
    <source>
        <dbReference type="ARBA" id="ARBA00022723"/>
    </source>
</evidence>